<dbReference type="GeneID" id="98662354"/>
<dbReference type="PANTHER" id="PTHR30349:SF41">
    <property type="entry name" value="INTEGRASE_RECOMBINASE PROTEIN MJ0367-RELATED"/>
    <property type="match status" value="1"/>
</dbReference>
<evidence type="ECO:0000256" key="1">
    <source>
        <dbReference type="ARBA" id="ARBA00008857"/>
    </source>
</evidence>
<dbReference type="Proteomes" id="UP000271472">
    <property type="component" value="Unassembled WGS sequence"/>
</dbReference>
<keyword evidence="4" id="KW-0233">DNA recombination</keyword>
<dbReference type="GO" id="GO:0006310">
    <property type="term" value="P:DNA recombination"/>
    <property type="evidence" value="ECO:0007669"/>
    <property type="project" value="UniProtKB-KW"/>
</dbReference>
<gene>
    <name evidence="8" type="ORF">DMP05_03720</name>
</gene>
<keyword evidence="2" id="KW-0229">DNA integration</keyword>
<accession>A0A3N0IFS7</accession>
<dbReference type="EMBL" id="QIBZ01000005">
    <property type="protein sequence ID" value="RNM35798.1"/>
    <property type="molecule type" value="Genomic_DNA"/>
</dbReference>
<dbReference type="GO" id="GO:0003677">
    <property type="term" value="F:DNA binding"/>
    <property type="evidence" value="ECO:0007669"/>
    <property type="project" value="UniProtKB-UniRule"/>
</dbReference>
<dbReference type="InterPro" id="IPR050090">
    <property type="entry name" value="Tyrosine_recombinase_XerCD"/>
</dbReference>
<dbReference type="SUPFAM" id="SSF56349">
    <property type="entry name" value="DNA breaking-rejoining enzymes"/>
    <property type="match status" value="1"/>
</dbReference>
<dbReference type="InterPro" id="IPR010998">
    <property type="entry name" value="Integrase_recombinase_N"/>
</dbReference>
<dbReference type="Pfam" id="PF00589">
    <property type="entry name" value="Phage_integrase"/>
    <property type="match status" value="1"/>
</dbReference>
<dbReference type="AlphaFoldDB" id="A0A3N0IFS7"/>
<dbReference type="InterPro" id="IPR044068">
    <property type="entry name" value="CB"/>
</dbReference>
<dbReference type="InterPro" id="IPR004107">
    <property type="entry name" value="Integrase_SAM-like_N"/>
</dbReference>
<name>A0A3N0IFS7_9ACTN</name>
<dbReference type="RefSeq" id="WP_123219221.1">
    <property type="nucleotide sequence ID" value="NZ_JACHYQ010000001.1"/>
</dbReference>
<dbReference type="GO" id="GO:0015074">
    <property type="term" value="P:DNA integration"/>
    <property type="evidence" value="ECO:0007669"/>
    <property type="project" value="UniProtKB-KW"/>
</dbReference>
<dbReference type="OrthoDB" id="4137935at2"/>
<dbReference type="Gene3D" id="1.10.150.130">
    <property type="match status" value="1"/>
</dbReference>
<dbReference type="InterPro" id="IPR011010">
    <property type="entry name" value="DNA_brk_join_enz"/>
</dbReference>
<evidence type="ECO:0000256" key="2">
    <source>
        <dbReference type="ARBA" id="ARBA00022908"/>
    </source>
</evidence>
<protein>
    <submittedName>
        <fullName evidence="8">Integrase</fullName>
    </submittedName>
</protein>
<dbReference type="PROSITE" id="PS51900">
    <property type="entry name" value="CB"/>
    <property type="match status" value="1"/>
</dbReference>
<evidence type="ECO:0000256" key="3">
    <source>
        <dbReference type="ARBA" id="ARBA00023125"/>
    </source>
</evidence>
<organism evidence="8 9">
    <name type="scientific">Slackia isoflavoniconvertens</name>
    <dbReference type="NCBI Taxonomy" id="572010"/>
    <lineage>
        <taxon>Bacteria</taxon>
        <taxon>Bacillati</taxon>
        <taxon>Actinomycetota</taxon>
        <taxon>Coriobacteriia</taxon>
        <taxon>Eggerthellales</taxon>
        <taxon>Eggerthellaceae</taxon>
        <taxon>Slackia</taxon>
    </lineage>
</organism>
<dbReference type="InterPro" id="IPR002104">
    <property type="entry name" value="Integrase_catalytic"/>
</dbReference>
<keyword evidence="9" id="KW-1185">Reference proteome</keyword>
<keyword evidence="3 5" id="KW-0238">DNA-binding</keyword>
<feature type="domain" description="Tyr recombinase" evidence="6">
    <location>
        <begin position="151"/>
        <end position="345"/>
    </location>
</feature>
<dbReference type="PANTHER" id="PTHR30349">
    <property type="entry name" value="PHAGE INTEGRASE-RELATED"/>
    <property type="match status" value="1"/>
</dbReference>
<evidence type="ECO:0000256" key="5">
    <source>
        <dbReference type="PROSITE-ProRule" id="PRU01248"/>
    </source>
</evidence>
<feature type="domain" description="Core-binding (CB)" evidence="7">
    <location>
        <begin position="51"/>
        <end position="129"/>
    </location>
</feature>
<comment type="caution">
    <text evidence="8">The sequence shown here is derived from an EMBL/GenBank/DDBJ whole genome shotgun (WGS) entry which is preliminary data.</text>
</comment>
<dbReference type="PROSITE" id="PS51898">
    <property type="entry name" value="TYR_RECOMBINASE"/>
    <property type="match status" value="1"/>
</dbReference>
<comment type="similarity">
    <text evidence="1">Belongs to the 'phage' integrase family.</text>
</comment>
<dbReference type="Gene3D" id="1.10.443.10">
    <property type="entry name" value="Intergrase catalytic core"/>
    <property type="match status" value="1"/>
</dbReference>
<dbReference type="Pfam" id="PF13495">
    <property type="entry name" value="Phage_int_SAM_4"/>
    <property type="match status" value="1"/>
</dbReference>
<evidence type="ECO:0000259" key="6">
    <source>
        <dbReference type="PROSITE" id="PS51898"/>
    </source>
</evidence>
<proteinExistence type="inferred from homology"/>
<evidence type="ECO:0000313" key="9">
    <source>
        <dbReference type="Proteomes" id="UP000271472"/>
    </source>
</evidence>
<reference evidence="9" key="1">
    <citation type="submission" date="2018-05" db="EMBL/GenBank/DDBJ databases">
        <title>Genome Sequencing of selected type strains of the family Eggerthellaceae.</title>
        <authorList>
            <person name="Danylec N."/>
            <person name="Stoll D.A."/>
            <person name="Doetsch A."/>
            <person name="Huch M."/>
        </authorList>
    </citation>
    <scope>NUCLEOTIDE SEQUENCE [LARGE SCALE GENOMIC DNA]</scope>
    <source>
        <strain evidence="9">DSM 22006</strain>
    </source>
</reference>
<sequence length="352" mass="38956">MALQPPPVLSLLKIIKKVVHDVQNIPGNGNETQNQLITATQQPSSPVALSADVEMLLERFLVEAELAETTKETYRRTLRGFFAWKEEREIADLDRSHILAYKQDMLARVRPSTASTYLTAVKSLFKWLESVRAYPNVAADIKTVKLVGNIHRKDALTPAQAKRVLQVLKGDTLQAKRDFALVNLLIRVGLRSVEVTRGRLGDLRNRGDQTILLVQGKGRVEKDALVVLTDATLGPIYDYLAARRCEGREVVGGDSPLFASLSNKTYGKPLSTRSIRQIAKEALRAAGLDSERLTTHSFRHSAVTFALLGGASLQQAQALARHTNLTTTMVYAHNVDRVSQAPERFVDGLLDD</sequence>
<evidence type="ECO:0000256" key="4">
    <source>
        <dbReference type="ARBA" id="ARBA00023172"/>
    </source>
</evidence>
<dbReference type="InterPro" id="IPR013762">
    <property type="entry name" value="Integrase-like_cat_sf"/>
</dbReference>
<evidence type="ECO:0000313" key="8">
    <source>
        <dbReference type="EMBL" id="RNM35798.1"/>
    </source>
</evidence>
<evidence type="ECO:0000259" key="7">
    <source>
        <dbReference type="PROSITE" id="PS51900"/>
    </source>
</evidence>